<reference evidence="8" key="1">
    <citation type="submission" date="2022-03" db="EMBL/GenBank/DDBJ databases">
        <authorList>
            <person name="Sayadi A."/>
        </authorList>
    </citation>
    <scope>NUCLEOTIDE SEQUENCE</scope>
</reference>
<evidence type="ECO:0000313" key="9">
    <source>
        <dbReference type="Proteomes" id="UP001152888"/>
    </source>
</evidence>
<feature type="compositionally biased region" description="Polar residues" evidence="5">
    <location>
        <begin position="26"/>
        <end position="41"/>
    </location>
</feature>
<feature type="compositionally biased region" description="Polar residues" evidence="5">
    <location>
        <begin position="114"/>
        <end position="127"/>
    </location>
</feature>
<dbReference type="InterPro" id="IPR013083">
    <property type="entry name" value="Znf_RING/FYVE/PHD"/>
</dbReference>
<evidence type="ECO:0000256" key="5">
    <source>
        <dbReference type="SAM" id="MobiDB-lite"/>
    </source>
</evidence>
<feature type="domain" description="PHD-type" evidence="6">
    <location>
        <begin position="233"/>
        <end position="283"/>
    </location>
</feature>
<protein>
    <recommendedName>
        <fullName evidence="10">PHD and RING finger domain-containing protein 1</fullName>
    </recommendedName>
</protein>
<dbReference type="SUPFAM" id="SSF57903">
    <property type="entry name" value="FYVE/PHD zinc finger"/>
    <property type="match status" value="1"/>
</dbReference>
<dbReference type="InterPro" id="IPR001965">
    <property type="entry name" value="Znf_PHD"/>
</dbReference>
<dbReference type="AlphaFoldDB" id="A0A9P0PNY9"/>
<feature type="domain" description="RING-type" evidence="7">
    <location>
        <begin position="155"/>
        <end position="196"/>
    </location>
</feature>
<dbReference type="InterPro" id="IPR017907">
    <property type="entry name" value="Znf_RING_CS"/>
</dbReference>
<dbReference type="Pfam" id="PF13639">
    <property type="entry name" value="zf-RING_2"/>
    <property type="match status" value="1"/>
</dbReference>
<dbReference type="InterPro" id="IPR047157">
    <property type="entry name" value="PHRF1/Atg35"/>
</dbReference>
<gene>
    <name evidence="8" type="ORF">ACAOBT_LOCUS20414</name>
</gene>
<dbReference type="Proteomes" id="UP001152888">
    <property type="component" value="Unassembled WGS sequence"/>
</dbReference>
<dbReference type="SMART" id="SM00249">
    <property type="entry name" value="PHD"/>
    <property type="match status" value="1"/>
</dbReference>
<comment type="caution">
    <text evidence="8">The sequence shown here is derived from an EMBL/GenBank/DDBJ whole genome shotgun (WGS) entry which is preliminary data.</text>
</comment>
<evidence type="ECO:0000256" key="3">
    <source>
        <dbReference type="ARBA" id="ARBA00022833"/>
    </source>
</evidence>
<evidence type="ECO:0000259" key="6">
    <source>
        <dbReference type="PROSITE" id="PS50016"/>
    </source>
</evidence>
<name>A0A9P0PNY9_ACAOB</name>
<evidence type="ECO:0000313" key="8">
    <source>
        <dbReference type="EMBL" id="CAH1991650.1"/>
    </source>
</evidence>
<sequence length="314" mass="34996">MSSDDSDAEPQCKRKRKPRQLEDSPESTSSGSPIVGNSSRSRAVRKARQQMTNNVISDSSEDSDDSGSSIVKMRRRKIAKVVESDSDDSSDSSFVRRTGGPRKLESDSEDSDNGFGSSSEWETDNEQNTRAVSNNTTAMQDSCDSDSSNGTSDKCPICLLRFKNQEVGTPESCDHMFCLECLQEWSKNMNTCPVDRQEFTIILARRNLNGEITRRIPIEKPNLEDFENIIDDPTFCEICGSRDNEDRMLLCDGCDQGFHMYCLDPPLDNVPEGAWYCPGCASGINLLSMVVVMPRLDGPSSTRYNTRSARSNNR</sequence>
<dbReference type="PROSITE" id="PS50089">
    <property type="entry name" value="ZF_RING_2"/>
    <property type="match status" value="1"/>
</dbReference>
<keyword evidence="2 4" id="KW-0863">Zinc-finger</keyword>
<evidence type="ECO:0000256" key="4">
    <source>
        <dbReference type="PROSITE-ProRule" id="PRU00175"/>
    </source>
</evidence>
<evidence type="ECO:0000256" key="1">
    <source>
        <dbReference type="ARBA" id="ARBA00022723"/>
    </source>
</evidence>
<organism evidence="8 9">
    <name type="scientific">Acanthoscelides obtectus</name>
    <name type="common">Bean weevil</name>
    <name type="synonym">Bruchus obtectus</name>
    <dbReference type="NCBI Taxonomy" id="200917"/>
    <lineage>
        <taxon>Eukaryota</taxon>
        <taxon>Metazoa</taxon>
        <taxon>Ecdysozoa</taxon>
        <taxon>Arthropoda</taxon>
        <taxon>Hexapoda</taxon>
        <taxon>Insecta</taxon>
        <taxon>Pterygota</taxon>
        <taxon>Neoptera</taxon>
        <taxon>Endopterygota</taxon>
        <taxon>Coleoptera</taxon>
        <taxon>Polyphaga</taxon>
        <taxon>Cucujiformia</taxon>
        <taxon>Chrysomeloidea</taxon>
        <taxon>Chrysomelidae</taxon>
        <taxon>Bruchinae</taxon>
        <taxon>Bruchini</taxon>
        <taxon>Acanthoscelides</taxon>
    </lineage>
</organism>
<dbReference type="PROSITE" id="PS00518">
    <property type="entry name" value="ZF_RING_1"/>
    <property type="match status" value="1"/>
</dbReference>
<dbReference type="PROSITE" id="PS01359">
    <property type="entry name" value="ZF_PHD_1"/>
    <property type="match status" value="1"/>
</dbReference>
<dbReference type="PANTHER" id="PTHR12618:SF20">
    <property type="entry name" value="PHD AND RING FINGER DOMAIN-CONTAINING PROTEIN 1"/>
    <property type="match status" value="1"/>
</dbReference>
<feature type="region of interest" description="Disordered" evidence="5">
    <location>
        <begin position="1"/>
        <end position="127"/>
    </location>
</feature>
<dbReference type="InterPro" id="IPR011011">
    <property type="entry name" value="Znf_FYVE_PHD"/>
</dbReference>
<accession>A0A9P0PNY9</accession>
<dbReference type="GO" id="GO:0008270">
    <property type="term" value="F:zinc ion binding"/>
    <property type="evidence" value="ECO:0007669"/>
    <property type="project" value="UniProtKB-KW"/>
</dbReference>
<proteinExistence type="predicted"/>
<keyword evidence="1" id="KW-0479">Metal-binding</keyword>
<evidence type="ECO:0000259" key="7">
    <source>
        <dbReference type="PROSITE" id="PS50089"/>
    </source>
</evidence>
<dbReference type="CDD" id="cd15545">
    <property type="entry name" value="PHD_BAZ2A_like"/>
    <property type="match status" value="1"/>
</dbReference>
<dbReference type="OrthoDB" id="1935339at2759"/>
<dbReference type="PROSITE" id="PS50016">
    <property type="entry name" value="ZF_PHD_2"/>
    <property type="match status" value="1"/>
</dbReference>
<dbReference type="PANTHER" id="PTHR12618">
    <property type="entry name" value="PHD AND RING FINGER DOMAIN-CONTAINING PROTEIN 1"/>
    <property type="match status" value="1"/>
</dbReference>
<dbReference type="Gene3D" id="3.30.40.10">
    <property type="entry name" value="Zinc/RING finger domain, C3HC4 (zinc finger)"/>
    <property type="match status" value="2"/>
</dbReference>
<dbReference type="SMART" id="SM00184">
    <property type="entry name" value="RING"/>
    <property type="match status" value="2"/>
</dbReference>
<dbReference type="InterPro" id="IPR001841">
    <property type="entry name" value="Znf_RING"/>
</dbReference>
<evidence type="ECO:0008006" key="10">
    <source>
        <dbReference type="Google" id="ProtNLM"/>
    </source>
</evidence>
<dbReference type="InterPro" id="IPR019786">
    <property type="entry name" value="Zinc_finger_PHD-type_CS"/>
</dbReference>
<keyword evidence="3" id="KW-0862">Zinc</keyword>
<evidence type="ECO:0000256" key="2">
    <source>
        <dbReference type="ARBA" id="ARBA00022771"/>
    </source>
</evidence>
<dbReference type="EMBL" id="CAKOFQ010007121">
    <property type="protein sequence ID" value="CAH1991650.1"/>
    <property type="molecule type" value="Genomic_DNA"/>
</dbReference>
<keyword evidence="9" id="KW-1185">Reference proteome</keyword>
<dbReference type="Pfam" id="PF00628">
    <property type="entry name" value="PHD"/>
    <property type="match status" value="1"/>
</dbReference>
<dbReference type="InterPro" id="IPR019787">
    <property type="entry name" value="Znf_PHD-finger"/>
</dbReference>
<dbReference type="SUPFAM" id="SSF57850">
    <property type="entry name" value="RING/U-box"/>
    <property type="match status" value="1"/>
</dbReference>